<dbReference type="AlphaFoldDB" id="A0A1J4K2D3"/>
<feature type="region of interest" description="Disordered" evidence="1">
    <location>
        <begin position="142"/>
        <end position="178"/>
    </location>
</feature>
<dbReference type="Proteomes" id="UP000179807">
    <property type="component" value="Unassembled WGS sequence"/>
</dbReference>
<feature type="compositionally biased region" description="Polar residues" evidence="1">
    <location>
        <begin position="148"/>
        <end position="158"/>
    </location>
</feature>
<dbReference type="EMBL" id="MLAK01000813">
    <property type="protein sequence ID" value="OHT03908.1"/>
    <property type="molecule type" value="Genomic_DNA"/>
</dbReference>
<protein>
    <submittedName>
        <fullName evidence="2">Uncharacterized protein</fullName>
    </submittedName>
</protein>
<dbReference type="GeneID" id="94841067"/>
<reference evidence="2" key="1">
    <citation type="submission" date="2016-10" db="EMBL/GenBank/DDBJ databases">
        <authorList>
            <person name="Benchimol M."/>
            <person name="Almeida L.G."/>
            <person name="Vasconcelos A.T."/>
            <person name="Perreira-Neves A."/>
            <person name="Rosa I.A."/>
            <person name="Tasca T."/>
            <person name="Bogo M.R."/>
            <person name="de Souza W."/>
        </authorList>
    </citation>
    <scope>NUCLEOTIDE SEQUENCE [LARGE SCALE GENOMIC DNA]</scope>
    <source>
        <strain evidence="2">K</strain>
    </source>
</reference>
<sequence>MVKCPMKTLTINFQTFLLKMPPFVISNIGRLAFKKDGSVDGRFQAGRWLKDHNIDFNSIKRIHFISKQELLNIGAAIDEKIEMFYIDILPQEIKDRISNQKSANISSPFTKNIRPNIHSNTNATQINLDFIIQNEGDIPQKTKERAANESSNYINKRNANLPADDPSKVASTEEEAPTHQKVEIQKVKPAGKYLFIPAPIIDDDIEEIAVKEELNSIPVFLNTV</sequence>
<name>A0A1J4K2D3_9EUKA</name>
<dbReference type="RefSeq" id="XP_068357044.1">
    <property type="nucleotide sequence ID" value="XM_068506363.1"/>
</dbReference>
<accession>A0A1J4K2D3</accession>
<evidence type="ECO:0000313" key="3">
    <source>
        <dbReference type="Proteomes" id="UP000179807"/>
    </source>
</evidence>
<gene>
    <name evidence="2" type="ORF">TRFO_28754</name>
</gene>
<proteinExistence type="predicted"/>
<evidence type="ECO:0000256" key="1">
    <source>
        <dbReference type="SAM" id="MobiDB-lite"/>
    </source>
</evidence>
<evidence type="ECO:0000313" key="2">
    <source>
        <dbReference type="EMBL" id="OHT03908.1"/>
    </source>
</evidence>
<organism evidence="2 3">
    <name type="scientific">Tritrichomonas foetus</name>
    <dbReference type="NCBI Taxonomy" id="1144522"/>
    <lineage>
        <taxon>Eukaryota</taxon>
        <taxon>Metamonada</taxon>
        <taxon>Parabasalia</taxon>
        <taxon>Tritrichomonadida</taxon>
        <taxon>Tritrichomonadidae</taxon>
        <taxon>Tritrichomonas</taxon>
    </lineage>
</organism>
<keyword evidence="3" id="KW-1185">Reference proteome</keyword>
<comment type="caution">
    <text evidence="2">The sequence shown here is derived from an EMBL/GenBank/DDBJ whole genome shotgun (WGS) entry which is preliminary data.</text>
</comment>
<dbReference type="VEuPathDB" id="TrichDB:TRFO_28754"/>